<accession>A0A5B9FVD9</accession>
<feature type="transmembrane region" description="Helical" evidence="1">
    <location>
        <begin position="90"/>
        <end position="111"/>
    </location>
</feature>
<dbReference type="KEGG" id="fak:FUA48_10720"/>
<proteinExistence type="predicted"/>
<sequence length="153" mass="17871">MSKDSIIYHILKRCLQLFVIFMLFGLFGQSYLNIFPTDAGVVSWLVLIPIILFAGVVIRDNIIRFKKRKNEDSKEESTDHPAVTLFVKRIVQFFFIFVVLKIVIVMTLMMLHPGAENSHTAHSIVNIVPLLWFLGIIIWDFFKRYKLNRAEEL</sequence>
<dbReference type="Proteomes" id="UP000321222">
    <property type="component" value="Chromosome"/>
</dbReference>
<evidence type="ECO:0000313" key="2">
    <source>
        <dbReference type="EMBL" id="QEE50036.1"/>
    </source>
</evidence>
<feature type="transmembrane region" description="Helical" evidence="1">
    <location>
        <begin position="15"/>
        <end position="35"/>
    </location>
</feature>
<evidence type="ECO:0000313" key="3">
    <source>
        <dbReference type="Proteomes" id="UP000321222"/>
    </source>
</evidence>
<dbReference type="OrthoDB" id="9902795at2"/>
<dbReference type="EMBL" id="CP042831">
    <property type="protein sequence ID" value="QEE50036.1"/>
    <property type="molecule type" value="Genomic_DNA"/>
</dbReference>
<feature type="transmembrane region" description="Helical" evidence="1">
    <location>
        <begin position="123"/>
        <end position="142"/>
    </location>
</feature>
<keyword evidence="1" id="KW-1133">Transmembrane helix</keyword>
<reference evidence="2 3" key="1">
    <citation type="submission" date="2019-08" db="EMBL/GenBank/DDBJ databases">
        <title>Flavobacterium alkalisoli sp. nov., isolated from rhizosphere soil of Suaeda salsa.</title>
        <authorList>
            <person name="Sun J.-Q."/>
            <person name="Xu L."/>
        </authorList>
    </citation>
    <scope>NUCLEOTIDE SEQUENCE [LARGE SCALE GENOMIC DNA]</scope>
    <source>
        <strain evidence="2 3">XS-5</strain>
    </source>
</reference>
<keyword evidence="1" id="KW-0472">Membrane</keyword>
<dbReference type="RefSeq" id="WP_147583527.1">
    <property type="nucleotide sequence ID" value="NZ_CP042831.1"/>
</dbReference>
<evidence type="ECO:0000256" key="1">
    <source>
        <dbReference type="SAM" id="Phobius"/>
    </source>
</evidence>
<organism evidence="2 3">
    <name type="scientific">Flavobacterium alkalisoli</name>
    <dbReference type="NCBI Taxonomy" id="2602769"/>
    <lineage>
        <taxon>Bacteria</taxon>
        <taxon>Pseudomonadati</taxon>
        <taxon>Bacteroidota</taxon>
        <taxon>Flavobacteriia</taxon>
        <taxon>Flavobacteriales</taxon>
        <taxon>Flavobacteriaceae</taxon>
        <taxon>Flavobacterium</taxon>
    </lineage>
</organism>
<keyword evidence="3" id="KW-1185">Reference proteome</keyword>
<feature type="transmembrane region" description="Helical" evidence="1">
    <location>
        <begin position="41"/>
        <end position="58"/>
    </location>
</feature>
<gene>
    <name evidence="2" type="ORF">FUA48_10720</name>
</gene>
<dbReference type="AlphaFoldDB" id="A0A5B9FVD9"/>
<protein>
    <submittedName>
        <fullName evidence="2">Uncharacterized protein</fullName>
    </submittedName>
</protein>
<keyword evidence="1" id="KW-0812">Transmembrane</keyword>
<name>A0A5B9FVD9_9FLAO</name>